<dbReference type="Proteomes" id="UP000078240">
    <property type="component" value="Unassembled WGS sequence"/>
</dbReference>
<sequence length="89" mass="9793">MIDPSMCKCMQCSVTVERETTRGSRPRRGGSGTWMPERMERQAPAVVCSGAFHARSWTLLAIWELRWLMLSRPGGGVGTGRGLASRVAI</sequence>
<organism evidence="1 2">
    <name type="scientific">Purpureocillium lilacinum</name>
    <name type="common">Paecilomyces lilacinus</name>
    <dbReference type="NCBI Taxonomy" id="33203"/>
    <lineage>
        <taxon>Eukaryota</taxon>
        <taxon>Fungi</taxon>
        <taxon>Dikarya</taxon>
        <taxon>Ascomycota</taxon>
        <taxon>Pezizomycotina</taxon>
        <taxon>Sordariomycetes</taxon>
        <taxon>Hypocreomycetidae</taxon>
        <taxon>Hypocreales</taxon>
        <taxon>Ophiocordycipitaceae</taxon>
        <taxon>Purpureocillium</taxon>
    </lineage>
</organism>
<dbReference type="EMBL" id="LSBH01000007">
    <property type="protein sequence ID" value="OAQ76247.1"/>
    <property type="molecule type" value="Genomic_DNA"/>
</dbReference>
<gene>
    <name evidence="1" type="ORF">VFPBJ_08607</name>
</gene>
<name>A0A179GEH6_PURLI</name>
<evidence type="ECO:0000313" key="2">
    <source>
        <dbReference type="Proteomes" id="UP000078240"/>
    </source>
</evidence>
<accession>A0A179GEH6</accession>
<evidence type="ECO:0000313" key="1">
    <source>
        <dbReference type="EMBL" id="OAQ76247.1"/>
    </source>
</evidence>
<proteinExistence type="predicted"/>
<comment type="caution">
    <text evidence="1">The sequence shown here is derived from an EMBL/GenBank/DDBJ whole genome shotgun (WGS) entry which is preliminary data.</text>
</comment>
<reference evidence="1 2" key="1">
    <citation type="submission" date="2016-01" db="EMBL/GenBank/DDBJ databases">
        <title>Biosynthesis of antibiotic leucinostatins and their inhibition on Phytophthora in bio-control Purpureocillium lilacinum.</title>
        <authorList>
            <person name="Wang G."/>
            <person name="Liu Z."/>
            <person name="Lin R."/>
            <person name="Li E."/>
            <person name="Mao Z."/>
            <person name="Ling J."/>
            <person name="Yin W."/>
            <person name="Xie B."/>
        </authorList>
    </citation>
    <scope>NUCLEOTIDE SEQUENCE [LARGE SCALE GENOMIC DNA]</scope>
    <source>
        <strain evidence="1">PLBJ-1</strain>
    </source>
</reference>
<dbReference type="AlphaFoldDB" id="A0A179GEH6"/>
<protein>
    <submittedName>
        <fullName evidence="1">Uncharacterized protein</fullName>
    </submittedName>
</protein>